<evidence type="ECO:0000256" key="1">
    <source>
        <dbReference type="ARBA" id="ARBA00023015"/>
    </source>
</evidence>
<protein>
    <submittedName>
        <fullName evidence="5">Glucitol operon repressor</fullName>
    </submittedName>
</protein>
<dbReference type="InterPro" id="IPR001034">
    <property type="entry name" value="DeoR_HTH"/>
</dbReference>
<dbReference type="InterPro" id="IPR014036">
    <property type="entry name" value="DeoR-like_C"/>
</dbReference>
<dbReference type="GO" id="GO:0003677">
    <property type="term" value="F:DNA binding"/>
    <property type="evidence" value="ECO:0007669"/>
    <property type="project" value="UniProtKB-KW"/>
</dbReference>
<keyword evidence="3" id="KW-0804">Transcription</keyword>
<dbReference type="SUPFAM" id="SSF100950">
    <property type="entry name" value="NagB/RpiA/CoA transferase-like"/>
    <property type="match status" value="1"/>
</dbReference>
<dbReference type="SMART" id="SM01134">
    <property type="entry name" value="DeoRC"/>
    <property type="match status" value="1"/>
</dbReference>
<dbReference type="Gene3D" id="3.40.50.1360">
    <property type="match status" value="1"/>
</dbReference>
<gene>
    <name evidence="5" type="primary">srlR_1</name>
    <name evidence="5" type="ORF">CLMAG_23120</name>
</gene>
<evidence type="ECO:0000313" key="6">
    <source>
        <dbReference type="Proteomes" id="UP000076603"/>
    </source>
</evidence>
<keyword evidence="2" id="KW-0238">DNA-binding</keyword>
<evidence type="ECO:0000313" key="5">
    <source>
        <dbReference type="EMBL" id="KZL92503.1"/>
    </source>
</evidence>
<dbReference type="PROSITE" id="PS51000">
    <property type="entry name" value="HTH_DEOR_2"/>
    <property type="match status" value="1"/>
</dbReference>
<organism evidence="5 6">
    <name type="scientific">Clostridium magnum DSM 2767</name>
    <dbReference type="NCBI Taxonomy" id="1121326"/>
    <lineage>
        <taxon>Bacteria</taxon>
        <taxon>Bacillati</taxon>
        <taxon>Bacillota</taxon>
        <taxon>Clostridia</taxon>
        <taxon>Eubacteriales</taxon>
        <taxon>Clostridiaceae</taxon>
        <taxon>Clostridium</taxon>
    </lineage>
</organism>
<dbReference type="CDD" id="cd00090">
    <property type="entry name" value="HTH_ARSR"/>
    <property type="match status" value="1"/>
</dbReference>
<evidence type="ECO:0000256" key="3">
    <source>
        <dbReference type="ARBA" id="ARBA00023163"/>
    </source>
</evidence>
<dbReference type="STRING" id="1121326.CLMAG_23120"/>
<dbReference type="GO" id="GO:0003700">
    <property type="term" value="F:DNA-binding transcription factor activity"/>
    <property type="evidence" value="ECO:0007669"/>
    <property type="project" value="InterPro"/>
</dbReference>
<dbReference type="Pfam" id="PF00455">
    <property type="entry name" value="DeoRC"/>
    <property type="match status" value="1"/>
</dbReference>
<name>A0A162TDF0_9CLOT</name>
<keyword evidence="6" id="KW-1185">Reference proteome</keyword>
<dbReference type="Proteomes" id="UP000076603">
    <property type="component" value="Unassembled WGS sequence"/>
</dbReference>
<dbReference type="InterPro" id="IPR036390">
    <property type="entry name" value="WH_DNA-bd_sf"/>
</dbReference>
<dbReference type="InterPro" id="IPR018356">
    <property type="entry name" value="Tscrpt_reg_HTH_DeoR_CS"/>
</dbReference>
<dbReference type="EMBL" id="LWAE01000002">
    <property type="protein sequence ID" value="KZL92503.1"/>
    <property type="molecule type" value="Genomic_DNA"/>
</dbReference>
<dbReference type="SMART" id="SM00420">
    <property type="entry name" value="HTH_DEOR"/>
    <property type="match status" value="1"/>
</dbReference>
<feature type="domain" description="HTH deoR-type" evidence="4">
    <location>
        <begin position="3"/>
        <end position="58"/>
    </location>
</feature>
<proteinExistence type="predicted"/>
<dbReference type="AlphaFoldDB" id="A0A162TDF0"/>
<dbReference type="SUPFAM" id="SSF46785">
    <property type="entry name" value="Winged helix' DNA-binding domain"/>
    <property type="match status" value="1"/>
</dbReference>
<evidence type="ECO:0000259" key="4">
    <source>
        <dbReference type="PROSITE" id="PS51000"/>
    </source>
</evidence>
<dbReference type="InterPro" id="IPR011991">
    <property type="entry name" value="ArsR-like_HTH"/>
</dbReference>
<dbReference type="InterPro" id="IPR050313">
    <property type="entry name" value="Carb_Metab_HTH_regulators"/>
</dbReference>
<dbReference type="PATRIC" id="fig|1121326.3.peg.2310"/>
<accession>A0A162TDF0</accession>
<dbReference type="RefSeq" id="WP_066622027.1">
    <property type="nucleotide sequence ID" value="NZ_FQXL01000020.1"/>
</dbReference>
<evidence type="ECO:0000256" key="2">
    <source>
        <dbReference type="ARBA" id="ARBA00023125"/>
    </source>
</evidence>
<reference evidence="5 6" key="1">
    <citation type="submission" date="2016-04" db="EMBL/GenBank/DDBJ databases">
        <title>Genome sequence of Clostridium magnum DSM 2767.</title>
        <authorList>
            <person name="Poehlein A."/>
            <person name="Uhlig R."/>
            <person name="Fischer R."/>
            <person name="Bahl H."/>
            <person name="Daniel R."/>
        </authorList>
    </citation>
    <scope>NUCLEOTIDE SEQUENCE [LARGE SCALE GENOMIC DNA]</scope>
    <source>
        <strain evidence="5 6">DSM 2767</strain>
    </source>
</reference>
<sequence>MFTLERREKIYDYILANGNVTVLELSKKLDVSEVTIRKDLSFLEKQGLIDRTFGGAIVKSPIIQEQSYIEKEKYMTNEKHLVGKKAAEFVKPNSTIVLDAGTTAMEMAKSIVNVEGLNVITSDLKIGLFLSNFSNIDVTLIGGKVSMKSKECIGVETCKIVEKYNADACFLGCDAFDTNGNFMTTSIEKMYLKNTYMSISEKSFMLATSDKYGKKSRMKVSNFKNLTGIIIDSQSAKLIKDFDKLNIDNCVFV</sequence>
<dbReference type="InterPro" id="IPR036388">
    <property type="entry name" value="WH-like_DNA-bd_sf"/>
</dbReference>
<dbReference type="OrthoDB" id="9797223at2"/>
<dbReference type="Pfam" id="PF08220">
    <property type="entry name" value="HTH_DeoR"/>
    <property type="match status" value="1"/>
</dbReference>
<dbReference type="PRINTS" id="PR00037">
    <property type="entry name" value="HTHLACR"/>
</dbReference>
<dbReference type="PANTHER" id="PTHR30363">
    <property type="entry name" value="HTH-TYPE TRANSCRIPTIONAL REGULATOR SRLR-RELATED"/>
    <property type="match status" value="1"/>
</dbReference>
<dbReference type="InterPro" id="IPR037171">
    <property type="entry name" value="NagB/RpiA_transferase-like"/>
</dbReference>
<keyword evidence="1" id="KW-0805">Transcription regulation</keyword>
<dbReference type="Gene3D" id="1.10.10.10">
    <property type="entry name" value="Winged helix-like DNA-binding domain superfamily/Winged helix DNA-binding domain"/>
    <property type="match status" value="1"/>
</dbReference>
<dbReference type="PROSITE" id="PS00894">
    <property type="entry name" value="HTH_DEOR_1"/>
    <property type="match status" value="1"/>
</dbReference>
<comment type="caution">
    <text evidence="5">The sequence shown here is derived from an EMBL/GenBank/DDBJ whole genome shotgun (WGS) entry which is preliminary data.</text>
</comment>
<dbReference type="PANTHER" id="PTHR30363:SF46">
    <property type="entry name" value="LYSR FAMILY TRANSCRIPTIONAL REGULATOR"/>
    <property type="match status" value="1"/>
</dbReference>